<dbReference type="AlphaFoldDB" id="A0A0N5A033"/>
<protein>
    <submittedName>
        <fullName evidence="2">CPSF_A domain-containing protein</fullName>
    </submittedName>
</protein>
<dbReference type="InterPro" id="IPR012340">
    <property type="entry name" value="NA-bd_OB-fold"/>
</dbReference>
<sequence>MRVNYDITKNQSNKEIEIVDYDVSNKVLFAKTTESPVIIPTNINFAVTSEYIFDIDEKDLEFFYNQKTNLVGTTTVVVLQKSLLSKRKGTDFFTFNFLISDSIGSVIKCIHFNAHEDCEMFNIIKPGCFYNLTLNKASLSSTKAANTTFDVAIALSSSTTVFTPTTKQFQIPEINFNYLYLSSADQFVREDVVDVMGIICRIDAVTNSINIKLNVSTSRRIIYLTDGKATLPVYLHGELAYSSFELRQVLGIINARVKSHPSCKTILTCGKSSYAIVLDDIESAEFKKAAGDYKEEDLYIPELSSIPTIDEILQDGKFLIHVRNLPPFQMAPYKFYTFGKISNFGNILFPTNENSVVGPYMRIDIYDTIITMQSITIFINKMGSIAPFLHEESAILGSNTDMNEKLGHLLHKPMVFRIKLDNYVLKGPNGQIYSNKSNKLIDYIEEISSLTYDSWVQNMTTDMIKLIKDKEYRTNDDGVLDDNDSIF</sequence>
<accession>A0A0N5A033</accession>
<dbReference type="WBParaSite" id="PTRK_0001465200.1">
    <property type="protein sequence ID" value="PTRK_0001465200.1"/>
    <property type="gene ID" value="PTRK_0001465200"/>
</dbReference>
<dbReference type="Proteomes" id="UP000038045">
    <property type="component" value="Unplaced"/>
</dbReference>
<name>A0A0N5A033_PARTI</name>
<organism evidence="1 2">
    <name type="scientific">Parastrongyloides trichosuri</name>
    <name type="common">Possum-specific nematode worm</name>
    <dbReference type="NCBI Taxonomy" id="131310"/>
    <lineage>
        <taxon>Eukaryota</taxon>
        <taxon>Metazoa</taxon>
        <taxon>Ecdysozoa</taxon>
        <taxon>Nematoda</taxon>
        <taxon>Chromadorea</taxon>
        <taxon>Rhabditida</taxon>
        <taxon>Tylenchina</taxon>
        <taxon>Panagrolaimomorpha</taxon>
        <taxon>Strongyloidoidea</taxon>
        <taxon>Strongyloididae</taxon>
        <taxon>Parastrongyloides</taxon>
    </lineage>
</organism>
<dbReference type="Gene3D" id="2.40.50.140">
    <property type="entry name" value="Nucleic acid-binding proteins"/>
    <property type="match status" value="1"/>
</dbReference>
<evidence type="ECO:0000313" key="2">
    <source>
        <dbReference type="WBParaSite" id="PTRK_0001465200.1"/>
    </source>
</evidence>
<evidence type="ECO:0000313" key="1">
    <source>
        <dbReference type="Proteomes" id="UP000038045"/>
    </source>
</evidence>
<reference evidence="2" key="1">
    <citation type="submission" date="2017-02" db="UniProtKB">
        <authorList>
            <consortium name="WormBaseParasite"/>
        </authorList>
    </citation>
    <scope>IDENTIFICATION</scope>
</reference>
<proteinExistence type="predicted"/>
<keyword evidence="1" id="KW-1185">Reference proteome</keyword>